<sequence>MERSGDLGLGFDEGDDFDVVFLKDNVASRRFNGSPSRDPGNVFLVTEIFVQRANDRRWRTPLHHPLRPSITVSMSMIVSRLLLDDSPRYRGADNICSNKRHKEASKGLIWLESSWEYLLPTRGEEYWRAGLLFSSTNPYPNLYRAIHLSFSDHLL</sequence>
<comment type="caution">
    <text evidence="1">The sequence shown here is derived from an EMBL/GenBank/DDBJ whole genome shotgun (WGS) entry which is preliminary data.</text>
</comment>
<reference evidence="1" key="2">
    <citation type="submission" date="2023-04" db="EMBL/GenBank/DDBJ databases">
        <authorList>
            <person name="Bruccoleri R.E."/>
            <person name="Oakeley E.J."/>
            <person name="Faust A.-M."/>
            <person name="Dessus-Babus S."/>
            <person name="Altorfer M."/>
            <person name="Burckhardt D."/>
            <person name="Oertli M."/>
            <person name="Naumann U."/>
            <person name="Petersen F."/>
            <person name="Wong J."/>
        </authorList>
    </citation>
    <scope>NUCLEOTIDE SEQUENCE</scope>
    <source>
        <strain evidence="1">GSM-AAB239-AS_SAM_17_03QT</strain>
        <tissue evidence="1">Leaf</tissue>
    </source>
</reference>
<gene>
    <name evidence="1" type="ORF">M6B38_101995</name>
</gene>
<reference evidence="1" key="1">
    <citation type="journal article" date="2023" name="GigaByte">
        <title>Genome assembly of the bearded iris, Iris pallida Lam.</title>
        <authorList>
            <person name="Bruccoleri R.E."/>
            <person name="Oakeley E.J."/>
            <person name="Faust A.M.E."/>
            <person name="Altorfer M."/>
            <person name="Dessus-Babus S."/>
            <person name="Burckhardt D."/>
            <person name="Oertli M."/>
            <person name="Naumann U."/>
            <person name="Petersen F."/>
            <person name="Wong J."/>
        </authorList>
    </citation>
    <scope>NUCLEOTIDE SEQUENCE</scope>
    <source>
        <strain evidence="1">GSM-AAB239-AS_SAM_17_03QT</strain>
    </source>
</reference>
<dbReference type="EMBL" id="JANAVB010000194">
    <property type="protein sequence ID" value="KAJ6854230.1"/>
    <property type="molecule type" value="Genomic_DNA"/>
</dbReference>
<proteinExistence type="predicted"/>
<organism evidence="1 2">
    <name type="scientific">Iris pallida</name>
    <name type="common">Sweet iris</name>
    <dbReference type="NCBI Taxonomy" id="29817"/>
    <lineage>
        <taxon>Eukaryota</taxon>
        <taxon>Viridiplantae</taxon>
        <taxon>Streptophyta</taxon>
        <taxon>Embryophyta</taxon>
        <taxon>Tracheophyta</taxon>
        <taxon>Spermatophyta</taxon>
        <taxon>Magnoliopsida</taxon>
        <taxon>Liliopsida</taxon>
        <taxon>Asparagales</taxon>
        <taxon>Iridaceae</taxon>
        <taxon>Iridoideae</taxon>
        <taxon>Irideae</taxon>
        <taxon>Iris</taxon>
    </lineage>
</organism>
<name>A0AAX6ILM7_IRIPA</name>
<dbReference type="Proteomes" id="UP001140949">
    <property type="component" value="Unassembled WGS sequence"/>
</dbReference>
<protein>
    <submittedName>
        <fullName evidence="1">Uncharacterized protein</fullName>
    </submittedName>
</protein>
<accession>A0AAX6ILM7</accession>
<keyword evidence="2" id="KW-1185">Reference proteome</keyword>
<dbReference type="AlphaFoldDB" id="A0AAX6ILM7"/>
<evidence type="ECO:0000313" key="1">
    <source>
        <dbReference type="EMBL" id="KAJ6854230.1"/>
    </source>
</evidence>
<evidence type="ECO:0000313" key="2">
    <source>
        <dbReference type="Proteomes" id="UP001140949"/>
    </source>
</evidence>